<evidence type="ECO:0000313" key="8">
    <source>
        <dbReference type="Proteomes" id="UP000243524"/>
    </source>
</evidence>
<protein>
    <submittedName>
        <fullName evidence="7">MerR family transcriptional regulator</fullName>
    </submittedName>
</protein>
<dbReference type="Proteomes" id="UP000243524">
    <property type="component" value="Unassembled WGS sequence"/>
</dbReference>
<gene>
    <name evidence="7" type="ORF">CEY16_13740</name>
</gene>
<evidence type="ECO:0000256" key="5">
    <source>
        <dbReference type="SAM" id="Coils"/>
    </source>
</evidence>
<dbReference type="InterPro" id="IPR009061">
    <property type="entry name" value="DNA-bd_dom_put_sf"/>
</dbReference>
<keyword evidence="5" id="KW-0175">Coiled coil</keyword>
<dbReference type="GO" id="GO:0003677">
    <property type="term" value="F:DNA binding"/>
    <property type="evidence" value="ECO:0007669"/>
    <property type="project" value="UniProtKB-KW"/>
</dbReference>
<dbReference type="SMART" id="SM00422">
    <property type="entry name" value="HTH_MERR"/>
    <property type="match status" value="1"/>
</dbReference>
<dbReference type="SUPFAM" id="SSF46955">
    <property type="entry name" value="Putative DNA-binding domain"/>
    <property type="match status" value="1"/>
</dbReference>
<keyword evidence="8" id="KW-1185">Reference proteome</keyword>
<keyword evidence="3" id="KW-0010">Activator</keyword>
<evidence type="ECO:0000256" key="3">
    <source>
        <dbReference type="ARBA" id="ARBA00023159"/>
    </source>
</evidence>
<dbReference type="CDD" id="cd01106">
    <property type="entry name" value="HTH_TipAL-Mta"/>
    <property type="match status" value="1"/>
</dbReference>
<evidence type="ECO:0000256" key="4">
    <source>
        <dbReference type="ARBA" id="ARBA00023163"/>
    </source>
</evidence>
<dbReference type="Pfam" id="PF13411">
    <property type="entry name" value="MerR_1"/>
    <property type="match status" value="1"/>
</dbReference>
<dbReference type="PANTHER" id="PTHR30204:SF90">
    <property type="entry name" value="HTH-TYPE TRANSCRIPTIONAL ACTIVATOR MTA"/>
    <property type="match status" value="1"/>
</dbReference>
<dbReference type="InterPro" id="IPR012925">
    <property type="entry name" value="TipAS_dom"/>
</dbReference>
<dbReference type="InterPro" id="IPR047057">
    <property type="entry name" value="MerR_fam"/>
</dbReference>
<proteinExistence type="predicted"/>
<accession>A0A2I0QRC4</accession>
<dbReference type="InterPro" id="IPR036244">
    <property type="entry name" value="TipA-like_antibiotic-bd"/>
</dbReference>
<dbReference type="PROSITE" id="PS50937">
    <property type="entry name" value="HTH_MERR_2"/>
    <property type="match status" value="1"/>
</dbReference>
<sequence length="243" mass="28581">MKVNEVSKVSGVSVRTLHHYDEIGLLKPEKSAGSGYRNYSDQDLSTLQQILFFRELDFPLKKIKEIINRPDYDQLEALEMHRELLRKKREKLDAMLETINETIEKEKGGVTMSNDEKFKGFDFSHNPYEHEARKRWGDEAVDEARKNAMKMSKEHQEEMNEIYRKLAAIRHENPKSEQAQAAIRKWYDYLNAHFTTYSPDAFQGLGMMYVQDERFTKNIDQFGDGLAVFMSEAMYEYGEQLKK</sequence>
<dbReference type="AlphaFoldDB" id="A0A2I0QRC4"/>
<organism evidence="7 8">
    <name type="scientific">Halalkalibacillus sediminis</name>
    <dbReference type="NCBI Taxonomy" id="2018042"/>
    <lineage>
        <taxon>Bacteria</taxon>
        <taxon>Bacillati</taxon>
        <taxon>Bacillota</taxon>
        <taxon>Bacilli</taxon>
        <taxon>Bacillales</taxon>
        <taxon>Bacillaceae</taxon>
        <taxon>Halalkalibacillus</taxon>
    </lineage>
</organism>
<dbReference type="Gene3D" id="1.10.1660.10">
    <property type="match status" value="1"/>
</dbReference>
<name>A0A2I0QRC4_9BACI</name>
<reference evidence="7 8" key="1">
    <citation type="submission" date="2017-06" db="EMBL/GenBank/DDBJ databases">
        <title>the draft geome sequence of Illustriluteabacillus marina B3227.</title>
        <authorList>
            <person name="He R.-H."/>
            <person name="Du Z.-J."/>
        </authorList>
    </citation>
    <scope>NUCLEOTIDE SEQUENCE [LARGE SCALE GENOMIC DNA]</scope>
    <source>
        <strain evidence="7 8">B3227</strain>
    </source>
</reference>
<dbReference type="EMBL" id="PJNH01000004">
    <property type="protein sequence ID" value="PKR76869.1"/>
    <property type="molecule type" value="Genomic_DNA"/>
</dbReference>
<dbReference type="RefSeq" id="WP_101332619.1">
    <property type="nucleotide sequence ID" value="NZ_PJNH01000004.1"/>
</dbReference>
<evidence type="ECO:0000256" key="2">
    <source>
        <dbReference type="ARBA" id="ARBA00023125"/>
    </source>
</evidence>
<dbReference type="PANTHER" id="PTHR30204">
    <property type="entry name" value="REDOX-CYCLING DRUG-SENSING TRANSCRIPTIONAL ACTIVATOR SOXR"/>
    <property type="match status" value="1"/>
</dbReference>
<keyword evidence="4" id="KW-0804">Transcription</keyword>
<dbReference type="Pfam" id="PF07739">
    <property type="entry name" value="TipAS"/>
    <property type="match status" value="1"/>
</dbReference>
<keyword evidence="2" id="KW-0238">DNA-binding</keyword>
<feature type="domain" description="HTH merR-type" evidence="6">
    <location>
        <begin position="1"/>
        <end position="69"/>
    </location>
</feature>
<dbReference type="OrthoDB" id="9814833at2"/>
<dbReference type="Gene3D" id="1.10.490.50">
    <property type="entry name" value="Antibiotic binding domain of TipA-like multidrug resistance regulators"/>
    <property type="match status" value="1"/>
</dbReference>
<evidence type="ECO:0000256" key="1">
    <source>
        <dbReference type="ARBA" id="ARBA00023015"/>
    </source>
</evidence>
<dbReference type="GO" id="GO:0003700">
    <property type="term" value="F:DNA-binding transcription factor activity"/>
    <property type="evidence" value="ECO:0007669"/>
    <property type="project" value="InterPro"/>
</dbReference>
<evidence type="ECO:0000313" key="7">
    <source>
        <dbReference type="EMBL" id="PKR76869.1"/>
    </source>
</evidence>
<dbReference type="SUPFAM" id="SSF89082">
    <property type="entry name" value="Antibiotic binding domain of TipA-like multidrug resistance regulators"/>
    <property type="match status" value="1"/>
</dbReference>
<dbReference type="InterPro" id="IPR000551">
    <property type="entry name" value="MerR-type_HTH_dom"/>
</dbReference>
<feature type="coiled-coil region" evidence="5">
    <location>
        <begin position="141"/>
        <end position="172"/>
    </location>
</feature>
<comment type="caution">
    <text evidence="7">The sequence shown here is derived from an EMBL/GenBank/DDBJ whole genome shotgun (WGS) entry which is preliminary data.</text>
</comment>
<feature type="coiled-coil region" evidence="5">
    <location>
        <begin position="75"/>
        <end position="105"/>
    </location>
</feature>
<evidence type="ECO:0000259" key="6">
    <source>
        <dbReference type="PROSITE" id="PS50937"/>
    </source>
</evidence>
<keyword evidence="1" id="KW-0805">Transcription regulation</keyword>